<proteinExistence type="predicted"/>
<sequence length="470" mass="53515">MVTLEDELRTKYVEELFQFALTSDDESFHNLLYTWLYERGHSHLLTSIRSPYIEEFLKHKDQDLLIKLHMDQHRYLLAAKIWWARAHEDTVGENEFTATSNLIVGKNLDIVKRQYYVSKSLGCLKSLEDVGEVSEAIKEVRDVLDVLQLQVRVLKTLEQQIMELETSSAVPNDDLEARKLDLEILTFKLLDASTLYNQFASKYSMWTECLQIIHVCKSEEGDVIASLWRKIIFSLLPPSSINSAFNAWRLDQCEKAGLSAMSSRSNANASFESGNWIGRMQCKLLRLGKSLYWEDDDRHSGAAAGMGELVFPVGFLADVLEWISLWYIRSTGIGAFTGSVASAAAIDATTFNWVLKLFLDVGVPHHVLLSCYEQLYREQSERLFREGWTLHLLQSMVAIITIWKKHVISSRAGKDQLAEFAACCPNVVDLCDGFITDLRATSQDGNGDAMALLDQIRRVKSDLINFRTFM</sequence>
<evidence type="ECO:0000259" key="4">
    <source>
        <dbReference type="Pfam" id="PF03177"/>
    </source>
</evidence>
<evidence type="ECO:0000256" key="3">
    <source>
        <dbReference type="ARBA" id="ARBA00023242"/>
    </source>
</evidence>
<name>A0A0P1A5L3_PLAHL</name>
<comment type="subcellular location">
    <subcellularLocation>
        <location evidence="1">Nucleus</location>
    </subcellularLocation>
</comment>
<keyword evidence="3" id="KW-0539">Nucleus</keyword>
<evidence type="ECO:0000256" key="1">
    <source>
        <dbReference type="ARBA" id="ARBA00004123"/>
    </source>
</evidence>
<dbReference type="GO" id="GO:0017056">
    <property type="term" value="F:structural constituent of nuclear pore"/>
    <property type="evidence" value="ECO:0007669"/>
    <property type="project" value="InterPro"/>
</dbReference>
<dbReference type="EMBL" id="CCYD01000053">
    <property type="protein sequence ID" value="CEG35495.1"/>
    <property type="molecule type" value="Genomic_DNA"/>
</dbReference>
<dbReference type="AlphaFoldDB" id="A0A0P1A5L3"/>
<feature type="domain" description="Nucleoporin Nup133/Nup155-like C-terminal" evidence="4">
    <location>
        <begin position="9"/>
        <end position="245"/>
    </location>
</feature>
<dbReference type="Pfam" id="PF03177">
    <property type="entry name" value="Nucleoporin_C"/>
    <property type="match status" value="1"/>
</dbReference>
<dbReference type="Gene3D" id="1.20.120.1880">
    <property type="entry name" value="Nucleoporin, helical C-terminal domain"/>
    <property type="match status" value="1"/>
</dbReference>
<protein>
    <submittedName>
        <fullName evidence="5">Nuclear pore complex protein nup155</fullName>
    </submittedName>
</protein>
<dbReference type="RefSeq" id="XP_024571864.1">
    <property type="nucleotide sequence ID" value="XM_024724815.1"/>
</dbReference>
<dbReference type="GeneID" id="36406429"/>
<keyword evidence="6" id="KW-1185">Reference proteome</keyword>
<dbReference type="InterPro" id="IPR042533">
    <property type="entry name" value="Nucleoporin_Nup155_C_1"/>
</dbReference>
<dbReference type="PANTHER" id="PTHR10350">
    <property type="entry name" value="NUCLEAR PORE COMPLEX PROTEIN NUP155"/>
    <property type="match status" value="1"/>
</dbReference>
<dbReference type="STRING" id="4781.A0A0P1A5L3"/>
<dbReference type="InterPro" id="IPR007187">
    <property type="entry name" value="Nucleoporin_Nup133/Nup155_C"/>
</dbReference>
<dbReference type="GO" id="GO:0006606">
    <property type="term" value="P:protein import into nucleus"/>
    <property type="evidence" value="ECO:0007669"/>
    <property type="project" value="TreeGrafter"/>
</dbReference>
<dbReference type="PANTHER" id="PTHR10350:SF6">
    <property type="entry name" value="NUCLEAR PORE COMPLEX PROTEIN NUP155"/>
    <property type="match status" value="1"/>
</dbReference>
<reference evidence="6" key="1">
    <citation type="submission" date="2014-09" db="EMBL/GenBank/DDBJ databases">
        <authorList>
            <person name="Sharma Rahul"/>
            <person name="Thines Marco"/>
        </authorList>
    </citation>
    <scope>NUCLEOTIDE SEQUENCE [LARGE SCALE GENOMIC DNA]</scope>
</reference>
<accession>A0A0P1A5L3</accession>
<dbReference type="OrthoDB" id="338970at2759"/>
<dbReference type="GO" id="GO:0044611">
    <property type="term" value="C:nuclear pore inner ring"/>
    <property type="evidence" value="ECO:0007669"/>
    <property type="project" value="TreeGrafter"/>
</dbReference>
<evidence type="ECO:0000313" key="5">
    <source>
        <dbReference type="EMBL" id="CEG35495.1"/>
    </source>
</evidence>
<dbReference type="Proteomes" id="UP000054928">
    <property type="component" value="Unassembled WGS sequence"/>
</dbReference>
<evidence type="ECO:0000256" key="2">
    <source>
        <dbReference type="ARBA" id="ARBA00022448"/>
    </source>
</evidence>
<dbReference type="GO" id="GO:0000972">
    <property type="term" value="P:transcription-dependent tethering of RNA polymerase II gene DNA at nuclear periphery"/>
    <property type="evidence" value="ECO:0007669"/>
    <property type="project" value="TreeGrafter"/>
</dbReference>
<dbReference type="Gene3D" id="1.25.40.450">
    <property type="entry name" value="Nucleoporin, helical domain, N-terminal subdomain"/>
    <property type="match status" value="1"/>
</dbReference>
<evidence type="ECO:0000313" key="6">
    <source>
        <dbReference type="Proteomes" id="UP000054928"/>
    </source>
</evidence>
<keyword evidence="2" id="KW-0813">Transport</keyword>
<dbReference type="GO" id="GO:0006405">
    <property type="term" value="P:RNA export from nucleus"/>
    <property type="evidence" value="ECO:0007669"/>
    <property type="project" value="TreeGrafter"/>
</dbReference>
<dbReference type="InterPro" id="IPR004870">
    <property type="entry name" value="Nucleoporin_Nup155"/>
</dbReference>
<dbReference type="GO" id="GO:0036228">
    <property type="term" value="P:protein localization to nuclear inner membrane"/>
    <property type="evidence" value="ECO:0007669"/>
    <property type="project" value="TreeGrafter"/>
</dbReference>
<organism evidence="5 6">
    <name type="scientific">Plasmopara halstedii</name>
    <name type="common">Downy mildew of sunflower</name>
    <dbReference type="NCBI Taxonomy" id="4781"/>
    <lineage>
        <taxon>Eukaryota</taxon>
        <taxon>Sar</taxon>
        <taxon>Stramenopiles</taxon>
        <taxon>Oomycota</taxon>
        <taxon>Peronosporomycetes</taxon>
        <taxon>Peronosporales</taxon>
        <taxon>Peronosporaceae</taxon>
        <taxon>Plasmopara</taxon>
    </lineage>
</organism>
<dbReference type="InterPro" id="IPR042538">
    <property type="entry name" value="Nucleoporin_Nup155_C_3"/>
</dbReference>